<feature type="signal peptide" evidence="2">
    <location>
        <begin position="1"/>
        <end position="17"/>
    </location>
</feature>
<dbReference type="RefSeq" id="WP_142084915.1">
    <property type="nucleotide sequence ID" value="NZ_VFPV01000003.1"/>
</dbReference>
<protein>
    <submittedName>
        <fullName evidence="4">Ferrous iron transport protein A</fullName>
    </submittedName>
</protein>
<dbReference type="PANTHER" id="PTHR42954">
    <property type="entry name" value="FE(2+) TRANSPORT PROTEIN A"/>
    <property type="match status" value="1"/>
</dbReference>
<dbReference type="InterPro" id="IPR008988">
    <property type="entry name" value="Transcriptional_repressor_C"/>
</dbReference>
<keyword evidence="1" id="KW-0408">Iron</keyword>
<accession>A0A543L2W2</accession>
<dbReference type="Proteomes" id="UP000316993">
    <property type="component" value="Unassembled WGS sequence"/>
</dbReference>
<dbReference type="SUPFAM" id="SSF50037">
    <property type="entry name" value="C-terminal domain of transcriptional repressors"/>
    <property type="match status" value="1"/>
</dbReference>
<dbReference type="Pfam" id="PF04023">
    <property type="entry name" value="FeoA"/>
    <property type="match status" value="1"/>
</dbReference>
<keyword evidence="2" id="KW-0732">Signal</keyword>
<sequence>MKTMHESAAALYPSALAATLAVASASPSAASGLDGLKVRTPALVTGLVPARDGREHSTLLRLLEIGFVPGETVQVLARGAWGGDPLAVRVGQATFALRHQEAAMVQVQAQGQS</sequence>
<dbReference type="SMART" id="SM00899">
    <property type="entry name" value="FeoA"/>
    <property type="match status" value="1"/>
</dbReference>
<feature type="chain" id="PRO_5021845874" evidence="2">
    <location>
        <begin position="18"/>
        <end position="113"/>
    </location>
</feature>
<dbReference type="PANTHER" id="PTHR42954:SF2">
    <property type="entry name" value="FE(2+) TRANSPORT PROTEIN A"/>
    <property type="match status" value="1"/>
</dbReference>
<feature type="domain" description="Ferrous iron transporter FeoA-like" evidence="3">
    <location>
        <begin position="31"/>
        <end position="109"/>
    </location>
</feature>
<dbReference type="InterPro" id="IPR007167">
    <property type="entry name" value="Fe-transptr_FeoA-like"/>
</dbReference>
<dbReference type="GO" id="GO:0046914">
    <property type="term" value="F:transition metal ion binding"/>
    <property type="evidence" value="ECO:0007669"/>
    <property type="project" value="InterPro"/>
</dbReference>
<proteinExistence type="predicted"/>
<dbReference type="InterPro" id="IPR038157">
    <property type="entry name" value="FeoA_core_dom"/>
</dbReference>
<evidence type="ECO:0000313" key="4">
    <source>
        <dbReference type="EMBL" id="TQN01665.1"/>
    </source>
</evidence>
<dbReference type="EMBL" id="VFPV01000003">
    <property type="protein sequence ID" value="TQN01665.1"/>
    <property type="molecule type" value="Genomic_DNA"/>
</dbReference>
<evidence type="ECO:0000259" key="3">
    <source>
        <dbReference type="SMART" id="SM00899"/>
    </source>
</evidence>
<name>A0A543L2W2_9BURK</name>
<reference evidence="4 5" key="1">
    <citation type="submission" date="2019-06" db="EMBL/GenBank/DDBJ databases">
        <title>Genomic Encyclopedia of Archaeal and Bacterial Type Strains, Phase II (KMG-II): from individual species to whole genera.</title>
        <authorList>
            <person name="Goeker M."/>
        </authorList>
    </citation>
    <scope>NUCLEOTIDE SEQUENCE [LARGE SCALE GENOMIC DNA]</scope>
    <source>
        <strain evidence="4 5">DSM 7270</strain>
    </source>
</reference>
<gene>
    <name evidence="4" type="ORF">BDD18_3634</name>
</gene>
<dbReference type="Gene3D" id="2.30.30.90">
    <property type="match status" value="1"/>
</dbReference>
<evidence type="ECO:0000256" key="2">
    <source>
        <dbReference type="SAM" id="SignalP"/>
    </source>
</evidence>
<dbReference type="InterPro" id="IPR052713">
    <property type="entry name" value="FeoA"/>
</dbReference>
<dbReference type="AlphaFoldDB" id="A0A543L2W2"/>
<evidence type="ECO:0000256" key="1">
    <source>
        <dbReference type="ARBA" id="ARBA00023004"/>
    </source>
</evidence>
<organism evidence="4 5">
    <name type="scientific">Acidovorax temperans</name>
    <dbReference type="NCBI Taxonomy" id="80878"/>
    <lineage>
        <taxon>Bacteria</taxon>
        <taxon>Pseudomonadati</taxon>
        <taxon>Pseudomonadota</taxon>
        <taxon>Betaproteobacteria</taxon>
        <taxon>Burkholderiales</taxon>
        <taxon>Comamonadaceae</taxon>
        <taxon>Acidovorax</taxon>
    </lineage>
</organism>
<comment type="caution">
    <text evidence="4">The sequence shown here is derived from an EMBL/GenBank/DDBJ whole genome shotgun (WGS) entry which is preliminary data.</text>
</comment>
<evidence type="ECO:0000313" key="5">
    <source>
        <dbReference type="Proteomes" id="UP000316993"/>
    </source>
</evidence>